<feature type="region of interest" description="Disordered" evidence="1">
    <location>
        <begin position="35"/>
        <end position="77"/>
    </location>
</feature>
<dbReference type="InterPro" id="IPR013783">
    <property type="entry name" value="Ig-like_fold"/>
</dbReference>
<evidence type="ECO:0000313" key="4">
    <source>
        <dbReference type="EMBL" id="MEO1771567.1"/>
    </source>
</evidence>
<feature type="signal peptide" evidence="2">
    <location>
        <begin position="1"/>
        <end position="31"/>
    </location>
</feature>
<dbReference type="Gene3D" id="2.60.40.10">
    <property type="entry name" value="Immunoglobulins"/>
    <property type="match status" value="1"/>
</dbReference>
<reference evidence="4 5" key="1">
    <citation type="submission" date="2024-02" db="EMBL/GenBank/DDBJ databases">
        <title>The Genome Sequence of Enterococcus sp. DIV0159.</title>
        <authorList>
            <person name="Earl A."/>
            <person name="Manson A."/>
            <person name="Gilmore M."/>
            <person name="Sanders J."/>
            <person name="Shea T."/>
            <person name="Howe W."/>
            <person name="Livny J."/>
            <person name="Cuomo C."/>
            <person name="Neafsey D."/>
            <person name="Birren B."/>
        </authorList>
    </citation>
    <scope>NUCLEOTIDE SEQUENCE [LARGE SCALE GENOMIC DNA]</scope>
    <source>
        <strain evidence="4 5">665A</strain>
    </source>
</reference>
<dbReference type="Proteomes" id="UP000664357">
    <property type="component" value="Unassembled WGS sequence"/>
</dbReference>
<organism evidence="4 5">
    <name type="scientific">Candidatus Enterococcus ferrettii</name>
    <dbReference type="NCBI Taxonomy" id="2815324"/>
    <lineage>
        <taxon>Bacteria</taxon>
        <taxon>Bacillati</taxon>
        <taxon>Bacillota</taxon>
        <taxon>Bacilli</taxon>
        <taxon>Lactobacillales</taxon>
        <taxon>Enterococcaceae</taxon>
        <taxon>Enterococcus</taxon>
    </lineage>
</organism>
<feature type="compositionally biased region" description="Low complexity" evidence="1">
    <location>
        <begin position="59"/>
        <end position="71"/>
    </location>
</feature>
<evidence type="ECO:0000313" key="5">
    <source>
        <dbReference type="Proteomes" id="UP000664357"/>
    </source>
</evidence>
<feature type="chain" id="PRO_5045649569" description="Fibronectin type-III domain-containing protein" evidence="2">
    <location>
        <begin position="32"/>
        <end position="1120"/>
    </location>
</feature>
<sequence>MKNRQRNLRLSTWLMLALMIGSILSPTISLANTVESTTSSEEQTEKTLQTLSSDPLLPESTTESTTASSEMETVEHSAEAVEPVITYGAETIDENELKLHEDQKNPQPSIKDRKIEQTEDRVYFSGKLFAGVEETDETRSTTTATSFDLQRKASSGEWETVKEWLEQDVAIQEEDYSFETEVSLAEDEVSEFRYAVKYKVDALDREDQSLIEEKNDQGYFLVEDEYSYKFEESESKESTNNSPKEALLSDEFQKGKEAIAGTSMSDEPVVSNEQMSKWTSIPKSKEETKCKSFYSDFGIQPFAFNAFDHEISGSAVEWSQATGVFSAYSATFTKTGLDSVAVSGQIKADRSPMGPPSNPYSIYQGSWIKEIYILYRLQGSSSWQRGSLLWSGNVENQIVTFSGSQGSLALGNTYEFGIGVNYLVTGQHTAGPGWDGNRSGWKAATAGGTITFPSPIVVNPPQASNLTKSSAEIKGSFTGTPDSGVRGHVRYRITGTSAWTTTKLNVVDWNNGGYSVNLTGLQTGQQYDVQVGLVQYGSVIWSTAIGKFTTLLTVNAPDQSADGSRQLRGTGTYVYSTAANGAGDYSSNKQYVQYRKKGTSAWITSTNGIIINRVPKNYSFSLTGLTPGTTYDVRVGMTNSSNVTSWSNAKEFTTKLELSSPSVKANTLTKNSVIMTGKYDYTNANAIMSKVRNKYWNVEGSSAGNAAPSAVSYYNGVYEYPLTSLLPNTKYETTCNLSNAGGTADAPNKTKFTTLMGLTGAITNPTHSTADLTGLFETSGNAYSGFKIEIKKNSSGTYSDVTSAFTVTNNPTISNYSGQFVGLDSNTVYDVRIKVKNQSGVEEEVKLAFSTYADVKEEFHDLTGAHIKTNPIRISNGASHSVTPANTFTHSSQAYIYKGWIKGTDWNGTAMPMPISLMKTGPVDPLTTHNEVVYLIYDLDSNSLRLDEYPNKFDFGNQHRPESYNQIFNLDASKYASIEPTDGFKLRVRDDRATHPGWKLTSTFSQLVGVNNTSDQLVGAKISFGVELKEIQNPGTPGETAITPTPAIAPSFGAPVSSSTATLTADGTALTFLSASNTKGEGVWDVLIDFDSVKLFVPAGQGNTGEEYQGTIQWDLEDTP</sequence>
<evidence type="ECO:0000256" key="2">
    <source>
        <dbReference type="SAM" id="SignalP"/>
    </source>
</evidence>
<keyword evidence="2" id="KW-0732">Signal</keyword>
<proteinExistence type="predicted"/>
<protein>
    <recommendedName>
        <fullName evidence="3">Fibronectin type-III domain-containing protein</fullName>
    </recommendedName>
</protein>
<gene>
    <name evidence="4" type="ORF">JZO67_003548</name>
</gene>
<dbReference type="RefSeq" id="WP_207705316.1">
    <property type="nucleotide sequence ID" value="NZ_JAFREL020000003.1"/>
</dbReference>
<dbReference type="Pfam" id="PF13731">
    <property type="entry name" value="WxL"/>
    <property type="match status" value="1"/>
</dbReference>
<evidence type="ECO:0000259" key="3">
    <source>
        <dbReference type="PROSITE" id="PS50853"/>
    </source>
</evidence>
<feature type="compositionally biased region" description="Low complexity" evidence="1">
    <location>
        <begin position="35"/>
        <end position="52"/>
    </location>
</feature>
<evidence type="ECO:0000256" key="1">
    <source>
        <dbReference type="SAM" id="MobiDB-lite"/>
    </source>
</evidence>
<dbReference type="SUPFAM" id="SSF49265">
    <property type="entry name" value="Fibronectin type III"/>
    <property type="match status" value="2"/>
</dbReference>
<dbReference type="PROSITE" id="PS50853">
    <property type="entry name" value="FN3"/>
    <property type="match status" value="1"/>
</dbReference>
<dbReference type="InterPro" id="IPR036116">
    <property type="entry name" value="FN3_sf"/>
</dbReference>
<comment type="caution">
    <text evidence="4">The sequence shown here is derived from an EMBL/GenBank/DDBJ whole genome shotgun (WGS) entry which is preliminary data.</text>
</comment>
<keyword evidence="5" id="KW-1185">Reference proteome</keyword>
<name>A0ABV0EUX9_9ENTE</name>
<dbReference type="CDD" id="cd00063">
    <property type="entry name" value="FN3"/>
    <property type="match status" value="1"/>
</dbReference>
<dbReference type="EMBL" id="JAFREL020000003">
    <property type="protein sequence ID" value="MEO1771567.1"/>
    <property type="molecule type" value="Genomic_DNA"/>
</dbReference>
<accession>A0ABV0EUX9</accession>
<dbReference type="InterPro" id="IPR027994">
    <property type="entry name" value="WxL_dom"/>
</dbReference>
<feature type="domain" description="Fibronectin type-III" evidence="3">
    <location>
        <begin position="556"/>
        <end position="657"/>
    </location>
</feature>
<dbReference type="InterPro" id="IPR003961">
    <property type="entry name" value="FN3_dom"/>
</dbReference>